<dbReference type="Proteomes" id="UP001317822">
    <property type="component" value="Chromosome"/>
</dbReference>
<dbReference type="RefSeq" id="WP_281781779.1">
    <property type="nucleotide sequence ID" value="NZ_AP027041.1"/>
</dbReference>
<sequence>MIRPNRIHSTNAALRRNRAQRGRIASRLARSSAARAMAGAHRRSDTDALAIVCSPAAVHRGYRITIVLDRLDVREHWSGKALIASSTSPARWLACLDAHNLSRRHGGLRARAAMLRRAMRKIDEVEAASHGVWPAVADPA</sequence>
<accession>A0ABN6UJJ7</accession>
<protein>
    <submittedName>
        <fullName evidence="1">Uncharacterized protein</fullName>
    </submittedName>
</protein>
<gene>
    <name evidence="1" type="ORF">LA521A_15970</name>
</gene>
<keyword evidence="2" id="KW-1185">Reference proteome</keyword>
<organism evidence="1 2">
    <name type="scientific">Lysobacter auxotrophicus</name>
    <dbReference type="NCBI Taxonomy" id="2992573"/>
    <lineage>
        <taxon>Bacteria</taxon>
        <taxon>Pseudomonadati</taxon>
        <taxon>Pseudomonadota</taxon>
        <taxon>Gammaproteobacteria</taxon>
        <taxon>Lysobacterales</taxon>
        <taxon>Lysobacteraceae</taxon>
        <taxon>Lysobacter</taxon>
    </lineage>
</organism>
<evidence type="ECO:0000313" key="1">
    <source>
        <dbReference type="EMBL" id="BDU16396.1"/>
    </source>
</evidence>
<proteinExistence type="predicted"/>
<name>A0ABN6UJJ7_9GAMM</name>
<evidence type="ECO:0000313" key="2">
    <source>
        <dbReference type="Proteomes" id="UP001317822"/>
    </source>
</evidence>
<dbReference type="EMBL" id="AP027041">
    <property type="protein sequence ID" value="BDU16396.1"/>
    <property type="molecule type" value="Genomic_DNA"/>
</dbReference>
<reference evidence="1 2" key="1">
    <citation type="journal article" date="2023" name="Int. J. Syst. Evol. Microbiol.">
        <title>Physiological and genomic analyses of cobalamin (vitamin B12)-auxotrophy of Lysobacter auxotrophicus sp. nov., a methionine-auxotrophic chitinolytic bacterium isolated from chitin-treated soil.</title>
        <authorList>
            <person name="Saito A."/>
            <person name="Dohra H."/>
            <person name="Hamada M."/>
            <person name="Moriuchi R."/>
            <person name="Kotsuchibashi Y."/>
            <person name="Mori K."/>
        </authorList>
    </citation>
    <scope>NUCLEOTIDE SEQUENCE [LARGE SCALE GENOMIC DNA]</scope>
    <source>
        <strain evidence="1 2">5-21a</strain>
    </source>
</reference>